<reference evidence="2" key="1">
    <citation type="journal article" date="2019" name="bioRxiv">
        <title>The Genome of the Zebra Mussel, Dreissena polymorpha: A Resource for Invasive Species Research.</title>
        <authorList>
            <person name="McCartney M.A."/>
            <person name="Auch B."/>
            <person name="Kono T."/>
            <person name="Mallez S."/>
            <person name="Zhang Y."/>
            <person name="Obille A."/>
            <person name="Becker A."/>
            <person name="Abrahante J.E."/>
            <person name="Garbe J."/>
            <person name="Badalamenti J.P."/>
            <person name="Herman A."/>
            <person name="Mangelson H."/>
            <person name="Liachko I."/>
            <person name="Sullivan S."/>
            <person name="Sone E.D."/>
            <person name="Koren S."/>
            <person name="Silverstein K.A.T."/>
            <person name="Beckman K.B."/>
            <person name="Gohl D.M."/>
        </authorList>
    </citation>
    <scope>NUCLEOTIDE SEQUENCE</scope>
    <source>
        <strain evidence="2">Duluth1</strain>
        <tissue evidence="2">Whole animal</tissue>
    </source>
</reference>
<keyword evidence="3" id="KW-1185">Reference proteome</keyword>
<feature type="chain" id="PRO_5038876407" evidence="1">
    <location>
        <begin position="22"/>
        <end position="114"/>
    </location>
</feature>
<evidence type="ECO:0000256" key="1">
    <source>
        <dbReference type="SAM" id="SignalP"/>
    </source>
</evidence>
<evidence type="ECO:0000313" key="3">
    <source>
        <dbReference type="Proteomes" id="UP000828390"/>
    </source>
</evidence>
<sequence length="114" mass="12236">MNAKQLCTFLVICLAASHVLGAPDFYGGGIGGGGNMAEYDEGIMDDYDVEIGGQMINGLGDGMMGKGDGRFTRCKCVPNRGWIYPNCPEGWTQVGQCMKPPMNSCIGCPRRCCR</sequence>
<dbReference type="Proteomes" id="UP000828390">
    <property type="component" value="Unassembled WGS sequence"/>
</dbReference>
<gene>
    <name evidence="2" type="ORF">DPMN_162881</name>
</gene>
<evidence type="ECO:0000313" key="2">
    <source>
        <dbReference type="EMBL" id="KAH3784810.1"/>
    </source>
</evidence>
<protein>
    <submittedName>
        <fullName evidence="2">Uncharacterized protein</fullName>
    </submittedName>
</protein>
<accession>A0A9D4ER54</accession>
<organism evidence="2 3">
    <name type="scientific">Dreissena polymorpha</name>
    <name type="common">Zebra mussel</name>
    <name type="synonym">Mytilus polymorpha</name>
    <dbReference type="NCBI Taxonomy" id="45954"/>
    <lineage>
        <taxon>Eukaryota</taxon>
        <taxon>Metazoa</taxon>
        <taxon>Spiralia</taxon>
        <taxon>Lophotrochozoa</taxon>
        <taxon>Mollusca</taxon>
        <taxon>Bivalvia</taxon>
        <taxon>Autobranchia</taxon>
        <taxon>Heteroconchia</taxon>
        <taxon>Euheterodonta</taxon>
        <taxon>Imparidentia</taxon>
        <taxon>Neoheterodontei</taxon>
        <taxon>Myida</taxon>
        <taxon>Dreissenoidea</taxon>
        <taxon>Dreissenidae</taxon>
        <taxon>Dreissena</taxon>
    </lineage>
</organism>
<keyword evidence="1" id="KW-0732">Signal</keyword>
<feature type="signal peptide" evidence="1">
    <location>
        <begin position="1"/>
        <end position="21"/>
    </location>
</feature>
<dbReference type="AlphaFoldDB" id="A0A9D4ER54"/>
<dbReference type="EMBL" id="JAIWYP010000008">
    <property type="protein sequence ID" value="KAH3784810.1"/>
    <property type="molecule type" value="Genomic_DNA"/>
</dbReference>
<comment type="caution">
    <text evidence="2">The sequence shown here is derived from an EMBL/GenBank/DDBJ whole genome shotgun (WGS) entry which is preliminary data.</text>
</comment>
<proteinExistence type="predicted"/>
<name>A0A9D4ER54_DREPO</name>
<reference evidence="2" key="2">
    <citation type="submission" date="2020-11" db="EMBL/GenBank/DDBJ databases">
        <authorList>
            <person name="McCartney M.A."/>
            <person name="Auch B."/>
            <person name="Kono T."/>
            <person name="Mallez S."/>
            <person name="Becker A."/>
            <person name="Gohl D.M."/>
            <person name="Silverstein K.A.T."/>
            <person name="Koren S."/>
            <person name="Bechman K.B."/>
            <person name="Herman A."/>
            <person name="Abrahante J.E."/>
            <person name="Garbe J."/>
        </authorList>
    </citation>
    <scope>NUCLEOTIDE SEQUENCE</scope>
    <source>
        <strain evidence="2">Duluth1</strain>
        <tissue evidence="2">Whole animal</tissue>
    </source>
</reference>